<dbReference type="OrthoDB" id="5875172at2759"/>
<protein>
    <submittedName>
        <fullName evidence="1">ORF56</fullName>
    </submittedName>
</protein>
<dbReference type="PaxDb" id="6239-F02E11.3"/>
<keyword evidence="2" id="KW-1185">Reference proteome</keyword>
<dbReference type="eggNOG" id="ENOG502TIRT">
    <property type="taxonomic scope" value="Eukaryota"/>
</dbReference>
<gene>
    <name evidence="1" type="ORF">CELE_F02E11.3</name>
    <name evidence="1 3" type="ORF">F02E11.3</name>
</gene>
<dbReference type="InterPro" id="IPR013761">
    <property type="entry name" value="SAM/pointed_sf"/>
</dbReference>
<dbReference type="WormBase" id="F02E11.3">
    <property type="protein sequence ID" value="CE53817"/>
    <property type="gene ID" value="WBGene00017181"/>
</dbReference>
<evidence type="ECO:0000313" key="3">
    <source>
        <dbReference type="WormBase" id="F02E11.3"/>
    </source>
</evidence>
<reference evidence="1 2" key="1">
    <citation type="journal article" date="1998" name="Science">
        <title>Genome sequence of the nematode C. elegans: a platform for investigating biology.</title>
        <authorList>
            <consortium name="The C. elegans sequencing consortium"/>
            <person name="Sulson J.E."/>
            <person name="Waterston R."/>
        </authorList>
    </citation>
    <scope>NUCLEOTIDE SEQUENCE [LARGE SCALE GENOMIC DNA]</scope>
    <source>
        <strain evidence="1 2">Bristol N2</strain>
    </source>
</reference>
<dbReference type="Proteomes" id="UP000001940">
    <property type="component" value="Chromosome II"/>
</dbReference>
<evidence type="ECO:0000313" key="2">
    <source>
        <dbReference type="Proteomes" id="UP000001940"/>
    </source>
</evidence>
<dbReference type="AGR" id="WB:WBGene00017181"/>
<dbReference type="SUPFAM" id="SSF47769">
    <property type="entry name" value="SAM/Pointed domain"/>
    <property type="match status" value="1"/>
</dbReference>
<sequence length="191" mass="22416">MKMPISNGLRRFFSQMRRFFRRRRVSHASPIINHMGHGEIPPAGTTYRSHRHADYEELSELSEHDVYLDDSDIYAESLTEDVIIYQPEDVFFRRPKIELVVGHTIIPFGAGINYNSWTNSDILRWLWSFYPNEQIMDVIYNTNVTGEHLWLCFLNSETSSNFCHNNGISDGAALRVKMVLGRVHNLFYEHY</sequence>
<dbReference type="UCSC" id="F02E11.3">
    <property type="organism name" value="c. elegans"/>
</dbReference>
<dbReference type="InParanoid" id="O16572"/>
<name>O16572_CAEEL</name>
<dbReference type="EMBL" id="BX284602">
    <property type="protein sequence ID" value="CCD64925.2"/>
    <property type="molecule type" value="Genomic_DNA"/>
</dbReference>
<dbReference type="FunCoup" id="O16572">
    <property type="interactions" value="813"/>
</dbReference>
<proteinExistence type="predicted"/>
<dbReference type="HOGENOM" id="CLU_1066459_0_0_1"/>
<organism evidence="1 2">
    <name type="scientific">Caenorhabditis elegans</name>
    <dbReference type="NCBI Taxonomy" id="6239"/>
    <lineage>
        <taxon>Eukaryota</taxon>
        <taxon>Metazoa</taxon>
        <taxon>Ecdysozoa</taxon>
        <taxon>Nematoda</taxon>
        <taxon>Chromadorea</taxon>
        <taxon>Rhabditida</taxon>
        <taxon>Rhabditina</taxon>
        <taxon>Rhabditomorpha</taxon>
        <taxon>Rhabditoidea</taxon>
        <taxon>Rhabditidae</taxon>
        <taxon>Peloderinae</taxon>
        <taxon>Caenorhabditis</taxon>
    </lineage>
</organism>
<evidence type="ECO:0000313" key="1">
    <source>
        <dbReference type="EMBL" id="CCD64925.2"/>
    </source>
</evidence>
<dbReference type="Bgee" id="WBGene00017181">
    <property type="expression patterns" value="Expressed in anatomical system and 4 other cell types or tissues"/>
</dbReference>
<accession>O16572</accession>
<dbReference type="AlphaFoldDB" id="O16572"/>